<dbReference type="RefSeq" id="WP_275111806.1">
    <property type="nucleotide sequence ID" value="NZ_JAKJSC010000011.1"/>
</dbReference>
<keyword evidence="2" id="KW-1185">Reference proteome</keyword>
<dbReference type="EMBL" id="JAKJSC010000011">
    <property type="protein sequence ID" value="MDE5420475.1"/>
    <property type="molecule type" value="Genomic_DNA"/>
</dbReference>
<protein>
    <recommendedName>
        <fullName evidence="3">SH3 domain-containing protein</fullName>
    </recommendedName>
</protein>
<name>A0ABT5VYI2_9BACT</name>
<comment type="caution">
    <text evidence="1">The sequence shown here is derived from an EMBL/GenBank/DDBJ whole genome shotgun (WGS) entry which is preliminary data.</text>
</comment>
<dbReference type="PROSITE" id="PS51257">
    <property type="entry name" value="PROKAR_LIPOPROTEIN"/>
    <property type="match status" value="1"/>
</dbReference>
<proteinExistence type="predicted"/>
<dbReference type="Proteomes" id="UP001528920">
    <property type="component" value="Unassembled WGS sequence"/>
</dbReference>
<reference evidence="1 2" key="1">
    <citation type="submission" date="2022-01" db="EMBL/GenBank/DDBJ databases">
        <title>Labilibaculum sp. nov, a marine bacterium isolated from Antarctica.</title>
        <authorList>
            <person name="Dai W."/>
        </authorList>
    </citation>
    <scope>NUCLEOTIDE SEQUENCE [LARGE SCALE GENOMIC DNA]</scope>
    <source>
        <strain evidence="1 2">DW002</strain>
    </source>
</reference>
<evidence type="ECO:0008006" key="3">
    <source>
        <dbReference type="Google" id="ProtNLM"/>
    </source>
</evidence>
<evidence type="ECO:0000313" key="1">
    <source>
        <dbReference type="EMBL" id="MDE5420475.1"/>
    </source>
</evidence>
<evidence type="ECO:0000313" key="2">
    <source>
        <dbReference type="Proteomes" id="UP001528920"/>
    </source>
</evidence>
<organism evidence="1 2">
    <name type="scientific">Paralabilibaculum antarcticum</name>
    <dbReference type="NCBI Taxonomy" id="2912572"/>
    <lineage>
        <taxon>Bacteria</taxon>
        <taxon>Pseudomonadati</taxon>
        <taxon>Bacteroidota</taxon>
        <taxon>Bacteroidia</taxon>
        <taxon>Marinilabiliales</taxon>
        <taxon>Marinifilaceae</taxon>
        <taxon>Paralabilibaculum</taxon>
    </lineage>
</organism>
<accession>A0ABT5VYI2</accession>
<gene>
    <name evidence="1" type="ORF">L3049_20990</name>
</gene>
<sequence length="325" mass="37685">MRLIQIILIIFIFTSCTTKGKKNNSETRQVSLPEKTAIPDTQKIADHKPIEVKSKEKISLYLNGVYEYVYPNNTDNLKENHYLAFKKTKNITEGWYYGTSDEFDKAREGYLPGFFVSKIRNLSTRGDSLFFEITTGYNKCFSKSFPIGIIDSTEIIQTNEKWNDFEADHDLKYAGKLDGLEIEMFVDGELRKYRKRKNRFHIGIDNFDENKCLSEPLIALSENIENLNDSIMFNFLNTFSVICANNIEFSQWSNELLFKVMDKEPALFVKILSNNIELLDTSAIYREMRAPLYDLIDVNSISQQISILEIENDLKEDLMKKLAGK</sequence>